<protein>
    <recommendedName>
        <fullName evidence="1">Maleate isomerase</fullName>
        <ecNumber evidence="1">5.2.1.1</ecNumber>
    </recommendedName>
    <alternativeName>
        <fullName evidence="1">Maleate cis-trans isomerase</fullName>
    </alternativeName>
</protein>
<proteinExistence type="inferred from homology"/>
<reference evidence="2 3" key="1">
    <citation type="submission" date="2019-11" db="EMBL/GenBank/DDBJ databases">
        <title>Novel species isolated from a subtropical stream in China.</title>
        <authorList>
            <person name="Lu H."/>
        </authorList>
    </citation>
    <scope>NUCLEOTIDE SEQUENCE [LARGE SCALE GENOMIC DNA]</scope>
    <source>
        <strain evidence="2 3">FT26W</strain>
    </source>
</reference>
<dbReference type="Proteomes" id="UP000439986">
    <property type="component" value="Unassembled WGS sequence"/>
</dbReference>
<feature type="active site" description="Nucleophile" evidence="1">
    <location>
        <position position="80"/>
    </location>
</feature>
<comment type="subunit">
    <text evidence="1">Homodimer.</text>
</comment>
<dbReference type="EMBL" id="WKJL01000004">
    <property type="protein sequence ID" value="MRW84164.1"/>
    <property type="molecule type" value="Genomic_DNA"/>
</dbReference>
<gene>
    <name evidence="1" type="primary">maiA</name>
    <name evidence="2" type="ORF">GJ698_08635</name>
</gene>
<dbReference type="InterPro" id="IPR053714">
    <property type="entry name" value="Iso_Racemase_Enz_sf"/>
</dbReference>
<dbReference type="EC" id="5.2.1.1" evidence="1"/>
<keyword evidence="1" id="KW-0413">Isomerase</keyword>
<comment type="function">
    <text evidence="1">Catalyzes cis-trans isomerization of the C2-C3 double bond in maleate to yield fumarate.</text>
</comment>
<dbReference type="PANTHER" id="PTHR40267:SF1">
    <property type="entry name" value="BLR3294 PROTEIN"/>
    <property type="match status" value="1"/>
</dbReference>
<feature type="binding site" evidence="1">
    <location>
        <position position="167"/>
    </location>
    <ligand>
        <name>substrate</name>
    </ligand>
</feature>
<dbReference type="InterPro" id="IPR026286">
    <property type="entry name" value="MaiA/AMDase"/>
</dbReference>
<feature type="binding site" evidence="1">
    <location>
        <begin position="199"/>
        <end position="200"/>
    </location>
    <ligand>
        <name>substrate</name>
    </ligand>
</feature>
<feature type="modified residue" description="S-(2-succinyl)cysteine" evidence="1">
    <location>
        <position position="80"/>
    </location>
</feature>
<dbReference type="RefSeq" id="WP_154357215.1">
    <property type="nucleotide sequence ID" value="NZ_WKJL01000004.1"/>
</dbReference>
<dbReference type="Pfam" id="PF17645">
    <property type="entry name" value="Amdase"/>
    <property type="match status" value="1"/>
</dbReference>
<comment type="caution">
    <text evidence="2">The sequence shown here is derived from an EMBL/GenBank/DDBJ whole genome shotgun (WGS) entry which is preliminary data.</text>
</comment>
<keyword evidence="3" id="KW-1185">Reference proteome</keyword>
<evidence type="ECO:0000313" key="3">
    <source>
        <dbReference type="Proteomes" id="UP000439986"/>
    </source>
</evidence>
<organism evidence="2 3">
    <name type="scientific">Duganella aquatilis</name>
    <dbReference type="NCBI Taxonomy" id="2666082"/>
    <lineage>
        <taxon>Bacteria</taxon>
        <taxon>Pseudomonadati</taxon>
        <taxon>Pseudomonadota</taxon>
        <taxon>Betaproteobacteria</taxon>
        <taxon>Burkholderiales</taxon>
        <taxon>Oxalobacteraceae</taxon>
        <taxon>Telluria group</taxon>
        <taxon>Duganella</taxon>
    </lineage>
</organism>
<feature type="binding site" evidence="1">
    <location>
        <position position="14"/>
    </location>
    <ligand>
        <name>substrate</name>
    </ligand>
</feature>
<feature type="binding site" evidence="1">
    <location>
        <position position="137"/>
    </location>
    <ligand>
        <name>substrate</name>
    </ligand>
</feature>
<sequence>MKTYRIGQIVPSSNTTMETEIPAMLLARAEQFPEERFTFHSSRMRMMHVTPEELKKMDVASDRCAVELSDARVDVMAYACLVAIMCQGPGYHRVSEKRLTQVTAESQAPVPVLSSAGALVNSLKEMGFKKVAIITPYMKPLTQQVIDYIESEGIQVTDSISLEVSDNLAVGRLDPMDLVGHADRLDISNADAVVLSACVQMPSLPAIQLVEDRLGKPVLTAAAATVYQMLKNLELDPVVPNAGYLLSGKAARQSFAC</sequence>
<dbReference type="InterPro" id="IPR028615">
    <property type="entry name" value="Maleate_isomerase"/>
</dbReference>
<name>A0A844DAJ0_9BURK</name>
<dbReference type="PANTHER" id="PTHR40267">
    <property type="entry name" value="BLR3294 PROTEIN"/>
    <property type="match status" value="1"/>
</dbReference>
<dbReference type="GO" id="GO:0050076">
    <property type="term" value="F:maleate isomerase activity"/>
    <property type="evidence" value="ECO:0007669"/>
    <property type="project" value="UniProtKB-UniRule"/>
</dbReference>
<comment type="miscellaneous">
    <text evidence="1">Reaction is initiated by nucleophilic attack of cysteine at the double bond, yielding a covalent succinylcysteine-like intermediate.</text>
</comment>
<dbReference type="AlphaFoldDB" id="A0A844DAJ0"/>
<feature type="active site" description="Proton donor" evidence="1">
    <location>
        <position position="198"/>
    </location>
</feature>
<dbReference type="Gene3D" id="3.40.50.12500">
    <property type="match status" value="1"/>
</dbReference>
<evidence type="ECO:0000256" key="1">
    <source>
        <dbReference type="HAMAP-Rule" id="MF_00943"/>
    </source>
</evidence>
<feature type="binding site" evidence="1">
    <location>
        <begin position="80"/>
        <end position="82"/>
    </location>
    <ligand>
        <name>substrate</name>
    </ligand>
</feature>
<dbReference type="PIRSF" id="PIRSF015736">
    <property type="entry name" value="MI"/>
    <property type="match status" value="1"/>
</dbReference>
<dbReference type="HAMAP" id="MF_00943">
    <property type="entry name" value="Maleate_isomerase"/>
    <property type="match status" value="1"/>
</dbReference>
<comment type="similarity">
    <text evidence="1">Belongs to the maleate isomerase family.</text>
</comment>
<evidence type="ECO:0000313" key="2">
    <source>
        <dbReference type="EMBL" id="MRW84164.1"/>
    </source>
</evidence>
<comment type="catalytic activity">
    <reaction evidence="1">
        <text>maleate = fumarate</text>
        <dbReference type="Rhea" id="RHEA:13169"/>
        <dbReference type="ChEBI" id="CHEBI:29806"/>
        <dbReference type="ChEBI" id="CHEBI:30780"/>
        <dbReference type="EC" id="5.2.1.1"/>
    </reaction>
</comment>
<accession>A0A844DAJ0</accession>